<dbReference type="Gene3D" id="3.40.50.300">
    <property type="entry name" value="P-loop containing nucleotide triphosphate hydrolases"/>
    <property type="match status" value="1"/>
</dbReference>
<dbReference type="PROSITE" id="PS50893">
    <property type="entry name" value="ABC_TRANSPORTER_2"/>
    <property type="match status" value="1"/>
</dbReference>
<evidence type="ECO:0000256" key="7">
    <source>
        <dbReference type="SAM" id="Phobius"/>
    </source>
</evidence>
<dbReference type="InterPro" id="IPR036640">
    <property type="entry name" value="ABC1_TM_sf"/>
</dbReference>
<keyword evidence="5 7" id="KW-1133">Transmembrane helix</keyword>
<dbReference type="RefSeq" id="WP_311629480.1">
    <property type="nucleotide sequence ID" value="NZ_JAVREN010000006.1"/>
</dbReference>
<evidence type="ECO:0000256" key="3">
    <source>
        <dbReference type="ARBA" id="ARBA00022741"/>
    </source>
</evidence>
<dbReference type="SUPFAM" id="SSF90123">
    <property type="entry name" value="ABC transporter transmembrane region"/>
    <property type="match status" value="1"/>
</dbReference>
<evidence type="ECO:0000256" key="5">
    <source>
        <dbReference type="ARBA" id="ARBA00022989"/>
    </source>
</evidence>
<protein>
    <submittedName>
        <fullName evidence="10">ABC transporter ATP-binding protein</fullName>
    </submittedName>
</protein>
<dbReference type="Gene3D" id="1.20.1560.10">
    <property type="entry name" value="ABC transporter type 1, transmembrane domain"/>
    <property type="match status" value="1"/>
</dbReference>
<evidence type="ECO:0000256" key="4">
    <source>
        <dbReference type="ARBA" id="ARBA00022840"/>
    </source>
</evidence>
<dbReference type="PROSITE" id="PS50929">
    <property type="entry name" value="ABC_TM1F"/>
    <property type="match status" value="1"/>
</dbReference>
<name>A0ABU2L4W3_9ACTN</name>
<feature type="transmembrane region" description="Helical" evidence="7">
    <location>
        <begin position="150"/>
        <end position="167"/>
    </location>
</feature>
<dbReference type="SMART" id="SM00382">
    <property type="entry name" value="AAA"/>
    <property type="match status" value="1"/>
</dbReference>
<keyword evidence="4 10" id="KW-0067">ATP-binding</keyword>
<dbReference type="PANTHER" id="PTHR43394">
    <property type="entry name" value="ATP-DEPENDENT PERMEASE MDL1, MITOCHONDRIAL"/>
    <property type="match status" value="1"/>
</dbReference>
<feature type="transmembrane region" description="Helical" evidence="7">
    <location>
        <begin position="295"/>
        <end position="315"/>
    </location>
</feature>
<keyword evidence="3" id="KW-0547">Nucleotide-binding</keyword>
<dbReference type="PROSITE" id="PS00211">
    <property type="entry name" value="ABC_TRANSPORTER_1"/>
    <property type="match status" value="1"/>
</dbReference>
<dbReference type="InterPro" id="IPR003439">
    <property type="entry name" value="ABC_transporter-like_ATP-bd"/>
</dbReference>
<dbReference type="GO" id="GO:0005524">
    <property type="term" value="F:ATP binding"/>
    <property type="evidence" value="ECO:0007669"/>
    <property type="project" value="UniProtKB-KW"/>
</dbReference>
<feature type="transmembrane region" description="Helical" evidence="7">
    <location>
        <begin position="69"/>
        <end position="90"/>
    </location>
</feature>
<keyword evidence="2 7" id="KW-0812">Transmembrane</keyword>
<dbReference type="InterPro" id="IPR027417">
    <property type="entry name" value="P-loop_NTPase"/>
</dbReference>
<reference evidence="11" key="1">
    <citation type="submission" date="2023-07" db="EMBL/GenBank/DDBJ databases">
        <title>30 novel species of actinomycetes from the DSMZ collection.</title>
        <authorList>
            <person name="Nouioui I."/>
        </authorList>
    </citation>
    <scope>NUCLEOTIDE SEQUENCE [LARGE SCALE GENOMIC DNA]</scope>
    <source>
        <strain evidence="11">DSM 44917</strain>
    </source>
</reference>
<dbReference type="Proteomes" id="UP001183388">
    <property type="component" value="Unassembled WGS sequence"/>
</dbReference>
<dbReference type="InterPro" id="IPR039421">
    <property type="entry name" value="Type_1_exporter"/>
</dbReference>
<keyword evidence="11" id="KW-1185">Reference proteome</keyword>
<evidence type="ECO:0000256" key="6">
    <source>
        <dbReference type="ARBA" id="ARBA00023136"/>
    </source>
</evidence>
<feature type="transmembrane region" description="Helical" evidence="7">
    <location>
        <begin position="258"/>
        <end position="283"/>
    </location>
</feature>
<evidence type="ECO:0000259" key="9">
    <source>
        <dbReference type="PROSITE" id="PS50929"/>
    </source>
</evidence>
<dbReference type="SUPFAM" id="SSF52540">
    <property type="entry name" value="P-loop containing nucleoside triphosphate hydrolases"/>
    <property type="match status" value="1"/>
</dbReference>
<feature type="domain" description="ABC transmembrane type-1" evidence="9">
    <location>
        <begin position="48"/>
        <end position="317"/>
    </location>
</feature>
<evidence type="ECO:0000313" key="11">
    <source>
        <dbReference type="Proteomes" id="UP001183388"/>
    </source>
</evidence>
<dbReference type="PANTHER" id="PTHR43394:SF7">
    <property type="entry name" value="ABC TRANSPORTER B FAMILY MEMBER 28"/>
    <property type="match status" value="1"/>
</dbReference>
<dbReference type="InterPro" id="IPR003593">
    <property type="entry name" value="AAA+_ATPase"/>
</dbReference>
<evidence type="ECO:0000256" key="2">
    <source>
        <dbReference type="ARBA" id="ARBA00022692"/>
    </source>
</evidence>
<evidence type="ECO:0000256" key="1">
    <source>
        <dbReference type="ARBA" id="ARBA00004651"/>
    </source>
</evidence>
<comment type="caution">
    <text evidence="10">The sequence shown here is derived from an EMBL/GenBank/DDBJ whole genome shotgun (WGS) entry which is preliminary data.</text>
</comment>
<organism evidence="10 11">
    <name type="scientific">Streptomyces boetiae</name>
    <dbReference type="NCBI Taxonomy" id="3075541"/>
    <lineage>
        <taxon>Bacteria</taxon>
        <taxon>Bacillati</taxon>
        <taxon>Actinomycetota</taxon>
        <taxon>Actinomycetes</taxon>
        <taxon>Kitasatosporales</taxon>
        <taxon>Streptomycetaceae</taxon>
        <taxon>Streptomyces</taxon>
    </lineage>
</organism>
<feature type="transmembrane region" description="Helical" evidence="7">
    <location>
        <begin position="32"/>
        <end position="57"/>
    </location>
</feature>
<dbReference type="InterPro" id="IPR011527">
    <property type="entry name" value="ABC1_TM_dom"/>
</dbReference>
<gene>
    <name evidence="10" type="ORF">RM780_06205</name>
</gene>
<keyword evidence="6 7" id="KW-0472">Membrane</keyword>
<dbReference type="Pfam" id="PF00005">
    <property type="entry name" value="ABC_tran"/>
    <property type="match status" value="1"/>
</dbReference>
<dbReference type="Pfam" id="PF00664">
    <property type="entry name" value="ABC_membrane"/>
    <property type="match status" value="1"/>
</dbReference>
<proteinExistence type="predicted"/>
<evidence type="ECO:0000259" key="8">
    <source>
        <dbReference type="PROSITE" id="PS50893"/>
    </source>
</evidence>
<dbReference type="InterPro" id="IPR017871">
    <property type="entry name" value="ABC_transporter-like_CS"/>
</dbReference>
<comment type="subcellular location">
    <subcellularLocation>
        <location evidence="1">Cell membrane</location>
        <topology evidence="1">Multi-pass membrane protein</topology>
    </subcellularLocation>
</comment>
<sequence length="588" mass="63826">MALPQGPLEHRYRGEHPVRTLAYLFREDRLRVLVAVLAFAVKHSPVWLLPLVTANIIDIVVERRPVTEMGTNTAILMVVLVLNYPTHLLYVRCMHGSVRRVGTALRSALCRRMQELSIGYHSRVSASALQTKVIRDVENIETSAQQSADTGLAAVITLIGGLVVIAVRVPAAIPAFVVVVPAASILVRRLRGRLRSHNEQFRRQVEQLSSRVGEMTSLIPVTRAHGLERTALGRVDGSLRKVLTAGIRLDLLNGHFGAIAWILLQSIGIGFLVGAALISYYAWLPVSPGDVVMLSTFFTTLTGSMTMLMGLTPIITKGLESVRSAGEVLQAPDLEVNTGKAEVTAVKGRLDFESVTFRYDGEGPAAITDFSLSVPPGQTVALVGASGAGKSTILNLLIGFIRPASGRILLDGADMATLDLRSYRRFLSVVPQESVLFEGSIRENVGYGLAEVDSQAVRTALQDANALEFVDRLPDGLDTVVGERGARLSGGQRQRLAIARALIRDPRILVLDEATSALDTRSEALVQEAMNRLMRGRTVFVVAHRLSTVRGADRIVVMDQGRILEIGTHAELLRRGGAYARLQSTQIS</sequence>
<feature type="transmembrane region" description="Helical" evidence="7">
    <location>
        <begin position="173"/>
        <end position="190"/>
    </location>
</feature>
<dbReference type="EMBL" id="JAVREN010000006">
    <property type="protein sequence ID" value="MDT0306552.1"/>
    <property type="molecule type" value="Genomic_DNA"/>
</dbReference>
<feature type="domain" description="ABC transporter" evidence="8">
    <location>
        <begin position="350"/>
        <end position="585"/>
    </location>
</feature>
<evidence type="ECO:0000313" key="10">
    <source>
        <dbReference type="EMBL" id="MDT0306552.1"/>
    </source>
</evidence>
<accession>A0ABU2L4W3</accession>